<comment type="caution">
    <text evidence="2">The sequence shown here is derived from an EMBL/GenBank/DDBJ whole genome shotgun (WGS) entry which is preliminary data.</text>
</comment>
<evidence type="ECO:0000313" key="3">
    <source>
        <dbReference type="Proteomes" id="UP001344447"/>
    </source>
</evidence>
<dbReference type="PANTHER" id="PTHR38421:SF1">
    <property type="entry name" value="TRANSMEMBRANE PROTEIN"/>
    <property type="match status" value="1"/>
</dbReference>
<feature type="transmembrane region" description="Helical" evidence="1">
    <location>
        <begin position="126"/>
        <end position="156"/>
    </location>
</feature>
<organism evidence="2 3">
    <name type="scientific">Dictyostelium firmibasis</name>
    <dbReference type="NCBI Taxonomy" id="79012"/>
    <lineage>
        <taxon>Eukaryota</taxon>
        <taxon>Amoebozoa</taxon>
        <taxon>Evosea</taxon>
        <taxon>Eumycetozoa</taxon>
        <taxon>Dictyostelia</taxon>
        <taxon>Dictyosteliales</taxon>
        <taxon>Dictyosteliaceae</taxon>
        <taxon>Dictyostelium</taxon>
    </lineage>
</organism>
<dbReference type="AlphaFoldDB" id="A0AAN7YM70"/>
<keyword evidence="1" id="KW-1133">Transmembrane helix</keyword>
<keyword evidence="1" id="KW-0812">Transmembrane</keyword>
<name>A0AAN7YM70_9MYCE</name>
<feature type="transmembrane region" description="Helical" evidence="1">
    <location>
        <begin position="328"/>
        <end position="345"/>
    </location>
</feature>
<reference evidence="2 3" key="1">
    <citation type="submission" date="2023-11" db="EMBL/GenBank/DDBJ databases">
        <title>Dfirmibasis_genome.</title>
        <authorList>
            <person name="Edelbroek B."/>
            <person name="Kjellin J."/>
            <person name="Jerlstrom-Hultqvist J."/>
            <person name="Soderbom F."/>
        </authorList>
    </citation>
    <scope>NUCLEOTIDE SEQUENCE [LARGE SCALE GENOMIC DNA]</scope>
    <source>
        <strain evidence="2 3">TNS-C-14</strain>
    </source>
</reference>
<feature type="transmembrane region" description="Helical" evidence="1">
    <location>
        <begin position="269"/>
        <end position="286"/>
    </location>
</feature>
<keyword evidence="1" id="KW-0472">Membrane</keyword>
<feature type="transmembrane region" description="Helical" evidence="1">
    <location>
        <begin position="176"/>
        <end position="192"/>
    </location>
</feature>
<accession>A0AAN7YM70</accession>
<dbReference type="PANTHER" id="PTHR38421">
    <property type="entry name" value="TRANSMEMBRANE PROTEIN USGS"/>
    <property type="match status" value="1"/>
</dbReference>
<evidence type="ECO:0000256" key="1">
    <source>
        <dbReference type="SAM" id="Phobius"/>
    </source>
</evidence>
<proteinExistence type="predicted"/>
<protein>
    <recommendedName>
        <fullName evidence="4">Transmembrane protein</fullName>
    </recommendedName>
</protein>
<dbReference type="EMBL" id="JAVFKY010000005">
    <property type="protein sequence ID" value="KAK5576484.1"/>
    <property type="molecule type" value="Genomic_DNA"/>
</dbReference>
<evidence type="ECO:0000313" key="2">
    <source>
        <dbReference type="EMBL" id="KAK5576484.1"/>
    </source>
</evidence>
<feature type="transmembrane region" description="Helical" evidence="1">
    <location>
        <begin position="236"/>
        <end position="263"/>
    </location>
</feature>
<evidence type="ECO:0008006" key="4">
    <source>
        <dbReference type="Google" id="ProtNLM"/>
    </source>
</evidence>
<feature type="transmembrane region" description="Helical" evidence="1">
    <location>
        <begin position="351"/>
        <end position="368"/>
    </location>
</feature>
<keyword evidence="3" id="KW-1185">Reference proteome</keyword>
<dbReference type="Proteomes" id="UP001344447">
    <property type="component" value="Unassembled WGS sequence"/>
</dbReference>
<gene>
    <name evidence="2" type="ORF">RB653_007628</name>
</gene>
<sequence length="414" mass="47122">MEYYSQAIDLVKTTFGGSGGEAKIEEEVTTTTTTTTTTKVKSPKTLKSVIGSVKETIENDAEKNKSQRLNEGGSVKKLKKVSDRKTPFSGGFYVKLVKGGYCFLKGTYVTFKEEKVIKAFLSTLKIILFGVLASYLVIFFMTFPIRLFVSFLTWIGISHLESIDEMLDTKQVIDDIAYFIPLVVVGTLRYVVPSFNEDMFFFVLESQDKKLFSYLKDSKILKTYPMIGYLKRFSKLAVMGILVMIFGYIPYIGDFVLAVAQFYYSYKPLGQGTAFVLSLFSLYSPTKRIAANILKTSMAANSLGKELLEVYFMRLPDYKQELYIYRRFYGWIFGFSMLWTTVLRFPFVGAIFWGIAQGSTGFLILKLLQRNKLKYDNKETEVVLLGQDQLSDFQEDSSSPLLTSKKLNLKTKVN</sequence>